<dbReference type="AlphaFoldDB" id="A0A2V3PKP2"/>
<protein>
    <submittedName>
        <fullName evidence="13">TonB-linked SusC/RagA family outer membrane protein</fullName>
    </submittedName>
</protein>
<dbReference type="InterPro" id="IPR008969">
    <property type="entry name" value="CarboxyPept-like_regulatory"/>
</dbReference>
<keyword evidence="6 8" id="KW-0472">Membrane</keyword>
<organism evidence="13 14">
    <name type="scientific">Dysgonomonas alginatilytica</name>
    <dbReference type="NCBI Taxonomy" id="1605892"/>
    <lineage>
        <taxon>Bacteria</taxon>
        <taxon>Pseudomonadati</taxon>
        <taxon>Bacteroidota</taxon>
        <taxon>Bacteroidia</taxon>
        <taxon>Bacteroidales</taxon>
        <taxon>Dysgonomonadaceae</taxon>
        <taxon>Dysgonomonas</taxon>
    </lineage>
</organism>
<dbReference type="Gene3D" id="2.170.130.10">
    <property type="entry name" value="TonB-dependent receptor, plug domain"/>
    <property type="match status" value="1"/>
</dbReference>
<dbReference type="GO" id="GO:0009279">
    <property type="term" value="C:cell outer membrane"/>
    <property type="evidence" value="ECO:0007669"/>
    <property type="project" value="UniProtKB-SubCell"/>
</dbReference>
<keyword evidence="7 8" id="KW-0998">Cell outer membrane</keyword>
<keyword evidence="14" id="KW-1185">Reference proteome</keyword>
<name>A0A2V3PKP2_9BACT</name>
<dbReference type="InterPro" id="IPR000531">
    <property type="entry name" value="Beta-barrel_TonB"/>
</dbReference>
<dbReference type="InterPro" id="IPR023996">
    <property type="entry name" value="TonB-dep_OMP_SusC/RagA"/>
</dbReference>
<evidence type="ECO:0000256" key="8">
    <source>
        <dbReference type="PROSITE-ProRule" id="PRU01360"/>
    </source>
</evidence>
<dbReference type="EMBL" id="QICL01000040">
    <property type="protein sequence ID" value="PXV58951.1"/>
    <property type="molecule type" value="Genomic_DNA"/>
</dbReference>
<comment type="similarity">
    <text evidence="8 9">Belongs to the TonB-dependent receptor family.</text>
</comment>
<dbReference type="RefSeq" id="WP_245904139.1">
    <property type="nucleotide sequence ID" value="NZ_QICL01000040.1"/>
</dbReference>
<evidence type="ECO:0000256" key="1">
    <source>
        <dbReference type="ARBA" id="ARBA00004571"/>
    </source>
</evidence>
<evidence type="ECO:0000256" key="5">
    <source>
        <dbReference type="ARBA" id="ARBA00023077"/>
    </source>
</evidence>
<dbReference type="NCBIfam" id="TIGR04056">
    <property type="entry name" value="OMP_RagA_SusC"/>
    <property type="match status" value="1"/>
</dbReference>
<dbReference type="Pfam" id="PF07715">
    <property type="entry name" value="Plug"/>
    <property type="match status" value="1"/>
</dbReference>
<keyword evidence="5 9" id="KW-0798">TonB box</keyword>
<gene>
    <name evidence="13" type="ORF">CLV62_14027</name>
</gene>
<feature type="signal peptide" evidence="10">
    <location>
        <begin position="1"/>
        <end position="31"/>
    </location>
</feature>
<dbReference type="Gene3D" id="2.40.170.20">
    <property type="entry name" value="TonB-dependent receptor, beta-barrel domain"/>
    <property type="match status" value="1"/>
</dbReference>
<feature type="chain" id="PRO_5016039367" evidence="10">
    <location>
        <begin position="32"/>
        <end position="1025"/>
    </location>
</feature>
<evidence type="ECO:0000256" key="9">
    <source>
        <dbReference type="RuleBase" id="RU003357"/>
    </source>
</evidence>
<dbReference type="InterPro" id="IPR037066">
    <property type="entry name" value="Plug_dom_sf"/>
</dbReference>
<evidence type="ECO:0000256" key="7">
    <source>
        <dbReference type="ARBA" id="ARBA00023237"/>
    </source>
</evidence>
<accession>A0A2V3PKP2</accession>
<feature type="domain" description="TonB-dependent receptor-like beta-barrel" evidence="11">
    <location>
        <begin position="419"/>
        <end position="989"/>
    </location>
</feature>
<dbReference type="InterPro" id="IPR036942">
    <property type="entry name" value="Beta-barrel_TonB_sf"/>
</dbReference>
<keyword evidence="10" id="KW-0732">Signal</keyword>
<dbReference type="SUPFAM" id="SSF49464">
    <property type="entry name" value="Carboxypeptidase regulatory domain-like"/>
    <property type="match status" value="1"/>
</dbReference>
<dbReference type="PROSITE" id="PS52016">
    <property type="entry name" value="TONB_DEPENDENT_REC_3"/>
    <property type="match status" value="1"/>
</dbReference>
<dbReference type="Proteomes" id="UP000247973">
    <property type="component" value="Unassembled WGS sequence"/>
</dbReference>
<dbReference type="Pfam" id="PF13715">
    <property type="entry name" value="CarbopepD_reg_2"/>
    <property type="match status" value="1"/>
</dbReference>
<reference evidence="13 14" key="1">
    <citation type="submission" date="2018-03" db="EMBL/GenBank/DDBJ databases">
        <title>Genomic Encyclopedia of Archaeal and Bacterial Type Strains, Phase II (KMG-II): from individual species to whole genera.</title>
        <authorList>
            <person name="Goeker M."/>
        </authorList>
    </citation>
    <scope>NUCLEOTIDE SEQUENCE [LARGE SCALE GENOMIC DNA]</scope>
    <source>
        <strain evidence="13 14">DSM 100214</strain>
    </source>
</reference>
<keyword evidence="4 8" id="KW-0812">Transmembrane</keyword>
<dbReference type="InterPro" id="IPR039426">
    <property type="entry name" value="TonB-dep_rcpt-like"/>
</dbReference>
<dbReference type="SUPFAM" id="SSF56935">
    <property type="entry name" value="Porins"/>
    <property type="match status" value="1"/>
</dbReference>
<evidence type="ECO:0000313" key="13">
    <source>
        <dbReference type="EMBL" id="PXV58951.1"/>
    </source>
</evidence>
<evidence type="ECO:0000256" key="2">
    <source>
        <dbReference type="ARBA" id="ARBA00022448"/>
    </source>
</evidence>
<feature type="domain" description="TonB-dependent receptor plug" evidence="12">
    <location>
        <begin position="126"/>
        <end position="233"/>
    </location>
</feature>
<evidence type="ECO:0000256" key="4">
    <source>
        <dbReference type="ARBA" id="ARBA00022692"/>
    </source>
</evidence>
<dbReference type="NCBIfam" id="TIGR04057">
    <property type="entry name" value="SusC_RagA_signa"/>
    <property type="match status" value="1"/>
</dbReference>
<comment type="caution">
    <text evidence="13">The sequence shown here is derived from an EMBL/GenBank/DDBJ whole genome shotgun (WGS) entry which is preliminary data.</text>
</comment>
<evidence type="ECO:0000313" key="14">
    <source>
        <dbReference type="Proteomes" id="UP000247973"/>
    </source>
</evidence>
<dbReference type="InterPro" id="IPR023997">
    <property type="entry name" value="TonB-dep_OMP_SusC/RagA_CS"/>
</dbReference>
<comment type="subcellular location">
    <subcellularLocation>
        <location evidence="1 8">Cell outer membrane</location>
        <topology evidence="1 8">Multi-pass membrane protein</topology>
    </subcellularLocation>
</comment>
<evidence type="ECO:0000256" key="3">
    <source>
        <dbReference type="ARBA" id="ARBA00022452"/>
    </source>
</evidence>
<evidence type="ECO:0000256" key="10">
    <source>
        <dbReference type="SAM" id="SignalP"/>
    </source>
</evidence>
<dbReference type="Pfam" id="PF00593">
    <property type="entry name" value="TonB_dep_Rec_b-barrel"/>
    <property type="match status" value="1"/>
</dbReference>
<proteinExistence type="inferred from homology"/>
<keyword evidence="3 8" id="KW-1134">Transmembrane beta strand</keyword>
<keyword evidence="2 8" id="KW-0813">Transport</keyword>
<sequence>MNKNYLLCIRTIRKLMLVFFLLLLFDVGAYAQSTFTAKGTVLDEVTKEPLIGVSVGEKGSTTNRTITDLEGNFELKMTPSAELVFSYIGYNTLTRRVTNDLMVVYLTEDTKILDEVVVVGYGTQKKINLTGAVSSIKVDEQMAGRSLTNVSSGLSGMVPGLSVLQNSGFAGFDGGTLQIRGLGSVNNSAPLIVVDGMPDVDMNRINMADIESISVLKDAASAAVYGSRAANGVILITTRTGKNQAKAKISYAGWYGISDATNFYDYLADYPRAMTMQMRAAGAGNSASNFREGTVEQWMAMSMVDPILFPNTDQYDEMFRQGKLQNHTVSASGGTDQSNFYLSLAVTDQEGLQLRNNYTRYNMRLNLDHKIRKNITVGMKTDGQWTETLFPRGAGLENAGLQYAVSGILNVHPQTGQYGGAMAYGENSAAGNMRAEYDLFTNERTRQEYNGSIYGDWEVIKGLKVNVSFGLHYYNQFTKAYQDPTPQWNFQTGQIARTMPPDDGLSNQIYQGHKTLFQGRINYDKEIIKGHALSLMFNAADEYWFDRGLYGYRKDRVDASLTELDATGKGTQLTNGNSSAEGLRSFIGRLNYAIHSKYLLEANFRYDGSSKFTKGNQFGFFPSVALGWRLSEEVFFENFKNVVSNTKLRVSMGALGNNAGVDRYEQKNVFANTSYLFNNSVSKGYIANKMINKDFSWEKTTVTNIGLDLGFFNNRLTAEIDWYDRLTSDMIRPSDLSSLLSGYSAPRKNIGSLRNRGMELNLTWTSNVSDFHYSVNFNASYNKNRLEKWNEHLARGWVFLDMPYHYVYSYLDNGLAQSWNDIYNSPFQNSPYMSPGDIALQDLNGDGQITDADKKAFQNKYRDTPAGQFGLNLSAQYKGFDFATLIQSSVGRWDYWIDPFNNVNIPSDRYGFQEYHWNDTWSLDNRNAGMPRMITGSGGSKNREESTFWLYNASFVRLKNIQLGYSLPKSFINKATLEQVRIYFTGENLLTFSQWKGIDPEKPKGDNADLYPIIRSFSVGLNIAF</sequence>
<evidence type="ECO:0000259" key="12">
    <source>
        <dbReference type="Pfam" id="PF07715"/>
    </source>
</evidence>
<dbReference type="InterPro" id="IPR012910">
    <property type="entry name" value="Plug_dom"/>
</dbReference>
<evidence type="ECO:0000259" key="11">
    <source>
        <dbReference type="Pfam" id="PF00593"/>
    </source>
</evidence>
<evidence type="ECO:0000256" key="6">
    <source>
        <dbReference type="ARBA" id="ARBA00023136"/>
    </source>
</evidence>